<evidence type="ECO:0000313" key="2">
    <source>
        <dbReference type="Proteomes" id="UP000011668"/>
    </source>
</evidence>
<sequence>MLVRAHHPPLVAKVVLQEAWIPGVERIAYDQLALGSDRLMQTQGEFDNWVIMKDLSETLFVADIVKHAQGPFASYHHRWVEGSGLPLIPPTPPAFTGATYSTGRCAVVVPPSWALTLLPARRALLFFSDPYYPLTCRFCALLPVLYTCAVSTRPGPYAPSGLPRSHVAR</sequence>
<name>L8WMZ4_THACA</name>
<protein>
    <submittedName>
        <fullName evidence="1">Uncharacterized protein</fullName>
    </submittedName>
</protein>
<organism evidence="1 2">
    <name type="scientific">Thanatephorus cucumeris (strain AG1-IA)</name>
    <name type="common">Rice sheath blight fungus</name>
    <name type="synonym">Rhizoctonia solani</name>
    <dbReference type="NCBI Taxonomy" id="983506"/>
    <lineage>
        <taxon>Eukaryota</taxon>
        <taxon>Fungi</taxon>
        <taxon>Dikarya</taxon>
        <taxon>Basidiomycota</taxon>
        <taxon>Agaricomycotina</taxon>
        <taxon>Agaricomycetes</taxon>
        <taxon>Cantharellales</taxon>
        <taxon>Ceratobasidiaceae</taxon>
        <taxon>Rhizoctonia</taxon>
        <taxon>Rhizoctonia solani AG-1</taxon>
    </lineage>
</organism>
<dbReference type="Proteomes" id="UP000011668">
    <property type="component" value="Unassembled WGS sequence"/>
</dbReference>
<proteinExistence type="predicted"/>
<gene>
    <name evidence="1" type="ORF">AG1IA_07813</name>
</gene>
<reference evidence="1 2" key="1">
    <citation type="journal article" date="2013" name="Nat. Commun.">
        <title>The evolution and pathogenic mechanisms of the rice sheath blight pathogen.</title>
        <authorList>
            <person name="Zheng A."/>
            <person name="Lin R."/>
            <person name="Xu L."/>
            <person name="Qin P."/>
            <person name="Tang C."/>
            <person name="Ai P."/>
            <person name="Zhang D."/>
            <person name="Liu Y."/>
            <person name="Sun Z."/>
            <person name="Feng H."/>
            <person name="Wang Y."/>
            <person name="Chen Y."/>
            <person name="Liang X."/>
            <person name="Fu R."/>
            <person name="Li Q."/>
            <person name="Zhang J."/>
            <person name="Yu X."/>
            <person name="Xie Z."/>
            <person name="Ding L."/>
            <person name="Guan P."/>
            <person name="Tang J."/>
            <person name="Liang Y."/>
            <person name="Wang S."/>
            <person name="Deng Q."/>
            <person name="Li S."/>
            <person name="Zhu J."/>
            <person name="Wang L."/>
            <person name="Liu H."/>
            <person name="Li P."/>
        </authorList>
    </citation>
    <scope>NUCLEOTIDE SEQUENCE [LARGE SCALE GENOMIC DNA]</scope>
    <source>
        <strain evidence="2">AG-1 IA</strain>
    </source>
</reference>
<dbReference type="HOGENOM" id="CLU_1579565_0_0_1"/>
<dbReference type="AlphaFoldDB" id="L8WMZ4"/>
<comment type="caution">
    <text evidence="1">The sequence shown here is derived from an EMBL/GenBank/DDBJ whole genome shotgun (WGS) entry which is preliminary data.</text>
</comment>
<keyword evidence="2" id="KW-1185">Reference proteome</keyword>
<evidence type="ECO:0000313" key="1">
    <source>
        <dbReference type="EMBL" id="ELU38148.1"/>
    </source>
</evidence>
<accession>L8WMZ4</accession>
<dbReference type="EMBL" id="AFRT01002248">
    <property type="protein sequence ID" value="ELU38148.1"/>
    <property type="molecule type" value="Genomic_DNA"/>
</dbReference>